<sequence length="938" mass="99300">MNAPYDGDRNQGTGDPANPPPAGQQPPHAQQYPADQQNAADPYAPDPYAADPYAPGAQDPYAPYDQGHYPPPAPDPYAQGAPGHYGHPAAPDPYTQHAPPAHPAAPDPYGQPGQQGGPGQQPYYGQPAPPQHGGNEHYGQQHGQHGQQYGQPAPDPYGRPAQPGPDPYAQPGDPYAAGQQAPAAQPPQDPRSPYPAHDPRSPYPPHDPRAPQHPQHPQSGQQHPSGQQQHPPADPRDPYGHAAQAAGAPPPPYAQDPYLQDAYAPDPYQRRPDPLGDALYDHAAHPPPPPGSQPPAQPPYQQPPSPHHRPDPRLWAGPPAPEPDGPTRHLRYGDHGAQFVGVDDLVTQAVPQPEQDAFADLFRDHRAAEPPPAGAGQQPAQPAPVPPQRTRGGRVASLARSSAVMAAGTLVSRVTGFLRTLVISAALGVAVLGDTYTVAYTLPTMIYILTIGGGLNSVFVPQLVRAMKNDPDGGTAYANRLLTLVSVVLGAMVLLAVFAAPLLIRAMSVKIADDPESNEVAITFAQYCLPTIFFMGIHVVMGQILNARGSFGPMMWTPVLNNVVIIATFGLFLWVYGTHNSSTMGVDTIPAEGVRLIGVGSLLGLVVQALAMIPYLRQTGFRIRPRFDWKGHGLGKAAKLAKWTILFVLANQAGMLVVTQLATWAGESASEEGHEGTGIMAFQNAQLIWQMPQAIITVSVMAAMLPRISRAAADGDPAAVRDDISHGLRTSAVAIVPIAFALVALGIPMCNLLFAAVGVDSSTSIGYVLMAFGLGLIPFSVQYVVLRGFYAYEDTRTPFYNTLIVAAVFAAGSAICFVALPDRHAVIGFAACYGIAYLVGVGVAWRRLKQRMGTDDLDGAHVVRTYARLIGASIPAALAAGAAAWAVTDRLGQGVTGSLGALIGGSFVLGAVFYVAARRMRIQELNAMMGMVRGRLGR</sequence>
<dbReference type="NCBIfam" id="TIGR01695">
    <property type="entry name" value="murJ_mviN"/>
    <property type="match status" value="1"/>
</dbReference>
<feature type="transmembrane region" description="Helical" evidence="10">
    <location>
        <begin position="524"/>
        <end position="547"/>
    </location>
</feature>
<keyword evidence="2" id="KW-0813">Transport</keyword>
<proteinExistence type="predicted"/>
<dbReference type="EMBL" id="BAAAPF010000075">
    <property type="protein sequence ID" value="GAA2123725.1"/>
    <property type="molecule type" value="Genomic_DNA"/>
</dbReference>
<evidence type="ECO:0000256" key="3">
    <source>
        <dbReference type="ARBA" id="ARBA00022475"/>
    </source>
</evidence>
<feature type="transmembrane region" description="Helical" evidence="10">
    <location>
        <begin position="866"/>
        <end position="887"/>
    </location>
</feature>
<name>A0ABP5JWQ8_9ACTN</name>
<dbReference type="CDD" id="cd13123">
    <property type="entry name" value="MATE_MurJ_like"/>
    <property type="match status" value="1"/>
</dbReference>
<dbReference type="InterPro" id="IPR052031">
    <property type="entry name" value="Membrane_Transporter-Flippase"/>
</dbReference>
<feature type="transmembrane region" description="Helical" evidence="10">
    <location>
        <begin position="798"/>
        <end position="820"/>
    </location>
</feature>
<feature type="region of interest" description="Disordered" evidence="9">
    <location>
        <begin position="366"/>
        <end position="395"/>
    </location>
</feature>
<dbReference type="PANTHER" id="PTHR43549">
    <property type="entry name" value="MULTIDRUG RESISTANCE PROTEIN YPNP-RELATED"/>
    <property type="match status" value="1"/>
</dbReference>
<keyword evidence="6" id="KW-0573">Peptidoglycan synthesis</keyword>
<keyword evidence="7 10" id="KW-1133">Transmembrane helix</keyword>
<evidence type="ECO:0000256" key="7">
    <source>
        <dbReference type="ARBA" id="ARBA00022989"/>
    </source>
</evidence>
<evidence type="ECO:0000256" key="8">
    <source>
        <dbReference type="ARBA" id="ARBA00023136"/>
    </source>
</evidence>
<protein>
    <submittedName>
        <fullName evidence="11">Murein biosynthesis integral membrane protein MurJ</fullName>
    </submittedName>
</protein>
<evidence type="ECO:0000313" key="12">
    <source>
        <dbReference type="Proteomes" id="UP001500443"/>
    </source>
</evidence>
<dbReference type="Pfam" id="PF03023">
    <property type="entry name" value="MurJ"/>
    <property type="match status" value="1"/>
</dbReference>
<evidence type="ECO:0000256" key="10">
    <source>
        <dbReference type="SAM" id="Phobius"/>
    </source>
</evidence>
<keyword evidence="4 10" id="KW-0812">Transmembrane</keyword>
<feature type="transmembrane region" description="Helical" evidence="10">
    <location>
        <begin position="643"/>
        <end position="666"/>
    </location>
</feature>
<reference evidence="12" key="1">
    <citation type="journal article" date="2019" name="Int. J. Syst. Evol. Microbiol.">
        <title>The Global Catalogue of Microorganisms (GCM) 10K type strain sequencing project: providing services to taxonomists for standard genome sequencing and annotation.</title>
        <authorList>
            <consortium name="The Broad Institute Genomics Platform"/>
            <consortium name="The Broad Institute Genome Sequencing Center for Infectious Disease"/>
            <person name="Wu L."/>
            <person name="Ma J."/>
        </authorList>
    </citation>
    <scope>NUCLEOTIDE SEQUENCE [LARGE SCALE GENOMIC DNA]</scope>
    <source>
        <strain evidence="12">JCM 15481</strain>
    </source>
</reference>
<gene>
    <name evidence="11" type="primary">murJ</name>
    <name evidence="11" type="ORF">GCM10009802_28260</name>
</gene>
<evidence type="ECO:0000313" key="11">
    <source>
        <dbReference type="EMBL" id="GAA2123725.1"/>
    </source>
</evidence>
<accession>A0ABP5JWQ8</accession>
<feature type="transmembrane region" description="Helical" evidence="10">
    <location>
        <begin position="686"/>
        <end position="705"/>
    </location>
</feature>
<comment type="subcellular location">
    <subcellularLocation>
        <location evidence="1">Cell membrane</location>
        <topology evidence="1">Multi-pass membrane protein</topology>
    </subcellularLocation>
</comment>
<organism evidence="11 12">
    <name type="scientific">Streptomyces synnematoformans</name>
    <dbReference type="NCBI Taxonomy" id="415721"/>
    <lineage>
        <taxon>Bacteria</taxon>
        <taxon>Bacillati</taxon>
        <taxon>Actinomycetota</taxon>
        <taxon>Actinomycetes</taxon>
        <taxon>Kitasatosporales</taxon>
        <taxon>Streptomycetaceae</taxon>
        <taxon>Streptomyces</taxon>
    </lineage>
</organism>
<evidence type="ECO:0000256" key="6">
    <source>
        <dbReference type="ARBA" id="ARBA00022984"/>
    </source>
</evidence>
<feature type="transmembrane region" description="Helical" evidence="10">
    <location>
        <begin position="410"/>
        <end position="432"/>
    </location>
</feature>
<evidence type="ECO:0000256" key="2">
    <source>
        <dbReference type="ARBA" id="ARBA00022448"/>
    </source>
</evidence>
<keyword evidence="12" id="KW-1185">Reference proteome</keyword>
<feature type="compositionally biased region" description="Low complexity" evidence="9">
    <location>
        <begin position="120"/>
        <end position="151"/>
    </location>
</feature>
<feature type="compositionally biased region" description="Low complexity" evidence="9">
    <location>
        <begin position="25"/>
        <end position="65"/>
    </location>
</feature>
<keyword evidence="5" id="KW-0133">Cell shape</keyword>
<evidence type="ECO:0000256" key="4">
    <source>
        <dbReference type="ARBA" id="ARBA00022692"/>
    </source>
</evidence>
<feature type="compositionally biased region" description="Pro residues" evidence="9">
    <location>
        <begin position="184"/>
        <end position="193"/>
    </location>
</feature>
<dbReference type="Proteomes" id="UP001500443">
    <property type="component" value="Unassembled WGS sequence"/>
</dbReference>
<feature type="transmembrane region" description="Helical" evidence="10">
    <location>
        <begin position="765"/>
        <end position="786"/>
    </location>
</feature>
<keyword evidence="3" id="KW-1003">Cell membrane</keyword>
<feature type="region of interest" description="Disordered" evidence="9">
    <location>
        <begin position="1"/>
        <end position="333"/>
    </location>
</feature>
<feature type="transmembrane region" description="Helical" evidence="10">
    <location>
        <begin position="899"/>
        <end position="917"/>
    </location>
</feature>
<evidence type="ECO:0000256" key="9">
    <source>
        <dbReference type="SAM" id="MobiDB-lite"/>
    </source>
</evidence>
<keyword evidence="8 10" id="KW-0472">Membrane</keyword>
<feature type="transmembrane region" description="Helical" evidence="10">
    <location>
        <begin position="481"/>
        <end position="504"/>
    </location>
</feature>
<feature type="transmembrane region" description="Helical" evidence="10">
    <location>
        <begin position="438"/>
        <end position="460"/>
    </location>
</feature>
<feature type="transmembrane region" description="Helical" evidence="10">
    <location>
        <begin position="826"/>
        <end position="845"/>
    </location>
</feature>
<evidence type="ECO:0000256" key="1">
    <source>
        <dbReference type="ARBA" id="ARBA00004651"/>
    </source>
</evidence>
<dbReference type="PRINTS" id="PR01806">
    <property type="entry name" value="VIRFACTRMVIN"/>
</dbReference>
<feature type="compositionally biased region" description="Basic and acidic residues" evidence="9">
    <location>
        <begin position="268"/>
        <end position="284"/>
    </location>
</feature>
<feature type="compositionally biased region" description="Low complexity" evidence="9">
    <location>
        <begin position="169"/>
        <end position="183"/>
    </location>
</feature>
<dbReference type="PANTHER" id="PTHR43549:SF3">
    <property type="entry name" value="MULTIDRUG RESISTANCE PROTEIN YPNP-RELATED"/>
    <property type="match status" value="1"/>
</dbReference>
<feature type="compositionally biased region" description="Low complexity" evidence="9">
    <location>
        <begin position="212"/>
        <end position="231"/>
    </location>
</feature>
<feature type="transmembrane region" description="Helical" evidence="10">
    <location>
        <begin position="596"/>
        <end position="616"/>
    </location>
</feature>
<comment type="caution">
    <text evidence="11">The sequence shown here is derived from an EMBL/GenBank/DDBJ whole genome shotgun (WGS) entry which is preliminary data.</text>
</comment>
<dbReference type="InterPro" id="IPR004268">
    <property type="entry name" value="MurJ"/>
</dbReference>
<dbReference type="RefSeq" id="WP_344290370.1">
    <property type="nucleotide sequence ID" value="NZ_BAAAPF010000075.1"/>
</dbReference>
<feature type="compositionally biased region" description="Pro residues" evidence="9">
    <location>
        <begin position="153"/>
        <end position="168"/>
    </location>
</feature>
<evidence type="ECO:0000256" key="5">
    <source>
        <dbReference type="ARBA" id="ARBA00022960"/>
    </source>
</evidence>
<feature type="transmembrane region" description="Helical" evidence="10">
    <location>
        <begin position="731"/>
        <end position="759"/>
    </location>
</feature>
<feature type="transmembrane region" description="Helical" evidence="10">
    <location>
        <begin position="559"/>
        <end position="576"/>
    </location>
</feature>
<feature type="compositionally biased region" description="Pro residues" evidence="9">
    <location>
        <begin position="285"/>
        <end position="305"/>
    </location>
</feature>